<dbReference type="Pfam" id="PF12802">
    <property type="entry name" value="MarR_2"/>
    <property type="match status" value="1"/>
</dbReference>
<evidence type="ECO:0000313" key="3">
    <source>
        <dbReference type="Proteomes" id="UP000219440"/>
    </source>
</evidence>
<dbReference type="InterPro" id="IPR036388">
    <property type="entry name" value="WH-like_DNA-bd_sf"/>
</dbReference>
<dbReference type="PANTHER" id="PTHR33164:SF43">
    <property type="entry name" value="HTH-TYPE TRANSCRIPTIONAL REPRESSOR YETL"/>
    <property type="match status" value="1"/>
</dbReference>
<dbReference type="Gene3D" id="1.10.10.10">
    <property type="entry name" value="Winged helix-like DNA-binding domain superfamily/Winged helix DNA-binding domain"/>
    <property type="match status" value="1"/>
</dbReference>
<dbReference type="InterPro" id="IPR000835">
    <property type="entry name" value="HTH_MarR-typ"/>
</dbReference>
<dbReference type="RefSeq" id="WP_097060426.1">
    <property type="nucleotide sequence ID" value="NZ_BMLC01000001.1"/>
</dbReference>
<organism evidence="2 3">
    <name type="scientific">Salinibacterium xinjiangense</name>
    <dbReference type="NCBI Taxonomy" id="386302"/>
    <lineage>
        <taxon>Bacteria</taxon>
        <taxon>Bacillati</taxon>
        <taxon>Actinomycetota</taxon>
        <taxon>Actinomycetes</taxon>
        <taxon>Micrococcales</taxon>
        <taxon>Microbacteriaceae</taxon>
        <taxon>Salinibacterium</taxon>
    </lineage>
</organism>
<dbReference type="PROSITE" id="PS50995">
    <property type="entry name" value="HTH_MARR_2"/>
    <property type="match status" value="1"/>
</dbReference>
<evidence type="ECO:0000259" key="1">
    <source>
        <dbReference type="PROSITE" id="PS50995"/>
    </source>
</evidence>
<keyword evidence="3" id="KW-1185">Reference proteome</keyword>
<protein>
    <submittedName>
        <fullName evidence="2">DNA-binding transcriptional regulator, MarR family</fullName>
    </submittedName>
</protein>
<dbReference type="GO" id="GO:0003700">
    <property type="term" value="F:DNA-binding transcription factor activity"/>
    <property type="evidence" value="ECO:0007669"/>
    <property type="project" value="InterPro"/>
</dbReference>
<feature type="domain" description="HTH marR-type" evidence="1">
    <location>
        <begin position="6"/>
        <end position="136"/>
    </location>
</feature>
<dbReference type="InterPro" id="IPR039422">
    <property type="entry name" value="MarR/SlyA-like"/>
</dbReference>
<reference evidence="2 3" key="1">
    <citation type="submission" date="2017-09" db="EMBL/GenBank/DDBJ databases">
        <authorList>
            <person name="Ehlers B."/>
            <person name="Leendertz F.H."/>
        </authorList>
    </citation>
    <scope>NUCLEOTIDE SEQUENCE [LARGE SCALE GENOMIC DNA]</scope>
    <source>
        <strain evidence="2 3">CGMCC 1.05381</strain>
    </source>
</reference>
<dbReference type="GO" id="GO:0006950">
    <property type="term" value="P:response to stress"/>
    <property type="evidence" value="ECO:0007669"/>
    <property type="project" value="TreeGrafter"/>
</dbReference>
<dbReference type="AlphaFoldDB" id="A0A2C8ZGV9"/>
<sequence>MTDDITTSTAFKLHRATALIDRVSDEYLRREHGIRYAPFLVLLMVRLMGESSQRALAAALEVSRASITQRVSALVGLGLLAVVADPRDSRANIVSLTGAGAQLVTTAWAGLEQHQDGLDHGVDEPVLIAALDRIIANGERILGS</sequence>
<dbReference type="PANTHER" id="PTHR33164">
    <property type="entry name" value="TRANSCRIPTIONAL REGULATOR, MARR FAMILY"/>
    <property type="match status" value="1"/>
</dbReference>
<gene>
    <name evidence="2" type="ORF">SAMN06296378_1267</name>
</gene>
<dbReference type="GO" id="GO:0003677">
    <property type="term" value="F:DNA binding"/>
    <property type="evidence" value="ECO:0007669"/>
    <property type="project" value="UniProtKB-KW"/>
</dbReference>
<proteinExistence type="predicted"/>
<keyword evidence="2" id="KW-0238">DNA-binding</keyword>
<dbReference type="EMBL" id="OCST01000003">
    <property type="protein sequence ID" value="SOE63766.1"/>
    <property type="molecule type" value="Genomic_DNA"/>
</dbReference>
<dbReference type="SUPFAM" id="SSF46785">
    <property type="entry name" value="Winged helix' DNA-binding domain"/>
    <property type="match status" value="1"/>
</dbReference>
<dbReference type="InterPro" id="IPR036390">
    <property type="entry name" value="WH_DNA-bd_sf"/>
</dbReference>
<name>A0A2C8ZGV9_9MICO</name>
<evidence type="ECO:0000313" key="2">
    <source>
        <dbReference type="EMBL" id="SOE63766.1"/>
    </source>
</evidence>
<dbReference type="Proteomes" id="UP000219440">
    <property type="component" value="Unassembled WGS sequence"/>
</dbReference>
<dbReference type="SMART" id="SM00347">
    <property type="entry name" value="HTH_MARR"/>
    <property type="match status" value="1"/>
</dbReference>
<accession>A0A2C8ZGV9</accession>
<dbReference type="OrthoDB" id="5143514at2"/>